<name>A0A174FX61_9FIRM</name>
<dbReference type="RefSeq" id="WP_055066406.1">
    <property type="nucleotide sequence ID" value="NZ_CYZD01000013.1"/>
</dbReference>
<proteinExistence type="predicted"/>
<dbReference type="EMBL" id="CYZD01000013">
    <property type="protein sequence ID" value="CUO52675.1"/>
    <property type="molecule type" value="Genomic_DNA"/>
</dbReference>
<evidence type="ECO:0000313" key="5">
    <source>
        <dbReference type="Proteomes" id="UP000095409"/>
    </source>
</evidence>
<organism evidence="2 5">
    <name type="scientific">Blautia obeum</name>
    <dbReference type="NCBI Taxonomy" id="40520"/>
    <lineage>
        <taxon>Bacteria</taxon>
        <taxon>Bacillati</taxon>
        <taxon>Bacillota</taxon>
        <taxon>Clostridia</taxon>
        <taxon>Lachnospirales</taxon>
        <taxon>Lachnospiraceae</taxon>
        <taxon>Blautia</taxon>
    </lineage>
</organism>
<feature type="signal peptide" evidence="1">
    <location>
        <begin position="1"/>
        <end position="30"/>
    </location>
</feature>
<evidence type="ECO:0000313" key="4">
    <source>
        <dbReference type="EMBL" id="RHC08531.1"/>
    </source>
</evidence>
<protein>
    <recommendedName>
        <fullName evidence="8">DUF4367 domain-containing protein</fullName>
    </recommendedName>
</protein>
<evidence type="ECO:0000256" key="1">
    <source>
        <dbReference type="SAM" id="SignalP"/>
    </source>
</evidence>
<evidence type="ECO:0000313" key="7">
    <source>
        <dbReference type="Proteomes" id="UP000265808"/>
    </source>
</evidence>
<dbReference type="Proteomes" id="UP000265808">
    <property type="component" value="Unassembled WGS sequence"/>
</dbReference>
<sequence>MRKNIIKISLAGVVASVVVSTASFSVAASAVPTESPVESTKEYDDIQKMFLAIDKDTTEDDLLKLIEEYEVAYTAEDYNGTPKKRCYNIAFEEGAALQRYANPGDTLEVSFDKNDGTILYAEYFNNEAFMDALYYNYGTHWDFSEDEPGNVYSGYYYYKPGDTKGGITMKYSNGNTKETGYHSVDSAEDALGDILS</sequence>
<dbReference type="EMBL" id="QSHL01000003">
    <property type="protein sequence ID" value="RHC08531.1"/>
    <property type="molecule type" value="Genomic_DNA"/>
</dbReference>
<gene>
    <name evidence="4" type="ORF">DW859_06565</name>
    <name evidence="3" type="ORF">DXB81_12990</name>
    <name evidence="2" type="ORF">ERS852394_02400</name>
</gene>
<reference evidence="6 7" key="2">
    <citation type="submission" date="2018-08" db="EMBL/GenBank/DDBJ databases">
        <title>A genome reference for cultivated species of the human gut microbiota.</title>
        <authorList>
            <person name="Zou Y."/>
            <person name="Xue W."/>
            <person name="Luo G."/>
        </authorList>
    </citation>
    <scope>NUCLEOTIDE SEQUENCE [LARGE SCALE GENOMIC DNA]</scope>
    <source>
        <strain evidence="4 7">AM37-4AC</strain>
        <strain evidence="3 6">OM06-11AA</strain>
    </source>
</reference>
<accession>A0A174FX61</accession>
<dbReference type="Proteomes" id="UP000095409">
    <property type="component" value="Unassembled WGS sequence"/>
</dbReference>
<feature type="chain" id="PRO_5044057186" description="DUF4367 domain-containing protein" evidence="1">
    <location>
        <begin position="31"/>
        <end position="196"/>
    </location>
</feature>
<evidence type="ECO:0000313" key="6">
    <source>
        <dbReference type="Proteomes" id="UP000261222"/>
    </source>
</evidence>
<dbReference type="EMBL" id="QSUB01000006">
    <property type="protein sequence ID" value="RGN03339.1"/>
    <property type="molecule type" value="Genomic_DNA"/>
</dbReference>
<evidence type="ECO:0008006" key="8">
    <source>
        <dbReference type="Google" id="ProtNLM"/>
    </source>
</evidence>
<evidence type="ECO:0000313" key="3">
    <source>
        <dbReference type="EMBL" id="RGN03339.1"/>
    </source>
</evidence>
<dbReference type="AlphaFoldDB" id="A0A174FX61"/>
<reference evidence="2 5" key="1">
    <citation type="submission" date="2015-09" db="EMBL/GenBank/DDBJ databases">
        <authorList>
            <consortium name="Pathogen Informatics"/>
        </authorList>
    </citation>
    <scope>NUCLEOTIDE SEQUENCE [LARGE SCALE GENOMIC DNA]</scope>
    <source>
        <strain evidence="2 5">2789STDY5608837</strain>
    </source>
</reference>
<keyword evidence="1" id="KW-0732">Signal</keyword>
<dbReference type="Proteomes" id="UP000261222">
    <property type="component" value="Unassembled WGS sequence"/>
</dbReference>
<evidence type="ECO:0000313" key="2">
    <source>
        <dbReference type="EMBL" id="CUO52675.1"/>
    </source>
</evidence>